<dbReference type="PANTHER" id="PTHR43542:SF1">
    <property type="entry name" value="METHYLTRANSFERASE"/>
    <property type="match status" value="1"/>
</dbReference>
<evidence type="ECO:0000256" key="2">
    <source>
        <dbReference type="ARBA" id="ARBA00022679"/>
    </source>
</evidence>
<dbReference type="Pfam" id="PF03602">
    <property type="entry name" value="Cons_hypoth95"/>
    <property type="match status" value="1"/>
</dbReference>
<dbReference type="PIRSF" id="PIRSF004553">
    <property type="entry name" value="CHP00095"/>
    <property type="match status" value="1"/>
</dbReference>
<dbReference type="RefSeq" id="WP_159751307.1">
    <property type="nucleotide sequence ID" value="NZ_CASSPE010000174.1"/>
</dbReference>
<comment type="caution">
    <text evidence="3">The sequence shown here is derived from an EMBL/GenBank/DDBJ whole genome shotgun (WGS) entry which is preliminary data.</text>
</comment>
<dbReference type="InterPro" id="IPR029063">
    <property type="entry name" value="SAM-dependent_MTases_sf"/>
</dbReference>
<dbReference type="InterPro" id="IPR002052">
    <property type="entry name" value="DNA_methylase_N6_adenine_CS"/>
</dbReference>
<evidence type="ECO:0000313" key="4">
    <source>
        <dbReference type="Proteomes" id="UP000460412"/>
    </source>
</evidence>
<name>A0A7X3MGV4_9FIRM</name>
<keyword evidence="1 3" id="KW-0489">Methyltransferase</keyword>
<sequence length="189" mass="21347">MRVIAGSARRLQLKTLEGIETRPTTDRIKETLFNMLSPYVYDCVFLDLFAGSGGIGIEALSRGAMEAVFVEKNPRAMQCVKDNLSHTHLERKGMTMTMDVMTALYKLEGEKKFDYIFMDPPYGQELERRVLTYLSGSELLAPEGVIIVETAKDTDFAYAEELGFTIIKNKVYKTNKHVFLEPTGRKGIC</sequence>
<dbReference type="GO" id="GO:0052913">
    <property type="term" value="F:16S rRNA (guanine(966)-N(2))-methyltransferase activity"/>
    <property type="evidence" value="ECO:0007669"/>
    <property type="project" value="UniProtKB-EC"/>
</dbReference>
<dbReference type="AlphaFoldDB" id="A0A7X3MGV4"/>
<evidence type="ECO:0000313" key="3">
    <source>
        <dbReference type="EMBL" id="MXP76139.1"/>
    </source>
</evidence>
<dbReference type="EMBL" id="WUQX01000001">
    <property type="protein sequence ID" value="MXP76139.1"/>
    <property type="molecule type" value="Genomic_DNA"/>
</dbReference>
<dbReference type="SUPFAM" id="SSF53335">
    <property type="entry name" value="S-adenosyl-L-methionine-dependent methyltransferases"/>
    <property type="match status" value="1"/>
</dbReference>
<keyword evidence="4" id="KW-1185">Reference proteome</keyword>
<evidence type="ECO:0000256" key="1">
    <source>
        <dbReference type="ARBA" id="ARBA00022603"/>
    </source>
</evidence>
<organism evidence="3 4">
    <name type="scientific">Sporofaciens musculi</name>
    <dbReference type="NCBI Taxonomy" id="2681861"/>
    <lineage>
        <taxon>Bacteria</taxon>
        <taxon>Bacillati</taxon>
        <taxon>Bacillota</taxon>
        <taxon>Clostridia</taxon>
        <taxon>Lachnospirales</taxon>
        <taxon>Lachnospiraceae</taxon>
        <taxon>Sporofaciens</taxon>
    </lineage>
</organism>
<dbReference type="InterPro" id="IPR004398">
    <property type="entry name" value="RNA_MeTrfase_RsmD"/>
</dbReference>
<keyword evidence="2 3" id="KW-0808">Transferase</keyword>
<dbReference type="Gene3D" id="3.40.50.150">
    <property type="entry name" value="Vaccinia Virus protein VP39"/>
    <property type="match status" value="1"/>
</dbReference>
<protein>
    <submittedName>
        <fullName evidence="3">16S rRNA (Guanine(966)-N(2))-methyltransferase RsmD</fullName>
        <ecNumber evidence="3">2.1.1.171</ecNumber>
    </submittedName>
</protein>
<dbReference type="CDD" id="cd02440">
    <property type="entry name" value="AdoMet_MTases"/>
    <property type="match status" value="1"/>
</dbReference>
<accession>A0A7X3MGV4</accession>
<dbReference type="PROSITE" id="PS00092">
    <property type="entry name" value="N6_MTASE"/>
    <property type="match status" value="1"/>
</dbReference>
<dbReference type="PANTHER" id="PTHR43542">
    <property type="entry name" value="METHYLTRANSFERASE"/>
    <property type="match status" value="1"/>
</dbReference>
<dbReference type="Proteomes" id="UP000460412">
    <property type="component" value="Unassembled WGS sequence"/>
</dbReference>
<dbReference type="EC" id="2.1.1.171" evidence="3"/>
<reference evidence="3 4" key="1">
    <citation type="submission" date="2019-12" db="EMBL/GenBank/DDBJ databases">
        <title>Sporaefaciens musculi gen. nov., sp. nov., a novel bacterium isolated from the caecum of an obese mouse.</title>
        <authorList>
            <person name="Rasmussen T.S."/>
            <person name="Streidl T."/>
            <person name="Hitch T.C.A."/>
            <person name="Wortmann E."/>
            <person name="Deptula P."/>
            <person name="Hansen M."/>
            <person name="Nielsen D.S."/>
            <person name="Clavel T."/>
            <person name="Vogensen F.K."/>
        </authorList>
    </citation>
    <scope>NUCLEOTIDE SEQUENCE [LARGE SCALE GENOMIC DNA]</scope>
    <source>
        <strain evidence="3 4">WCA-9-b2</strain>
    </source>
</reference>
<proteinExistence type="predicted"/>
<dbReference type="NCBIfam" id="TIGR00095">
    <property type="entry name" value="16S rRNA (guanine(966)-N(2))-methyltransferase RsmD"/>
    <property type="match status" value="1"/>
</dbReference>
<dbReference type="GO" id="GO:0003676">
    <property type="term" value="F:nucleic acid binding"/>
    <property type="evidence" value="ECO:0007669"/>
    <property type="project" value="InterPro"/>
</dbReference>
<gene>
    <name evidence="3" type="primary">rsmD</name>
    <name evidence="3" type="ORF">GN277_12270</name>
</gene>